<proteinExistence type="predicted"/>
<organism evidence="1 2">
    <name type="scientific">Lyophyllum shimeji</name>
    <name type="common">Hon-shimeji</name>
    <name type="synonym">Tricholoma shimeji</name>
    <dbReference type="NCBI Taxonomy" id="47721"/>
    <lineage>
        <taxon>Eukaryota</taxon>
        <taxon>Fungi</taxon>
        <taxon>Dikarya</taxon>
        <taxon>Basidiomycota</taxon>
        <taxon>Agaricomycotina</taxon>
        <taxon>Agaricomycetes</taxon>
        <taxon>Agaricomycetidae</taxon>
        <taxon>Agaricales</taxon>
        <taxon>Tricholomatineae</taxon>
        <taxon>Lyophyllaceae</taxon>
        <taxon>Lyophyllum</taxon>
    </lineage>
</organism>
<sequence length="85" mass="9864">MVKYTGQAVLFPWNLVRFVLSDARMTGAMTAPLGSFSFACPCLVDDTQDFLSIHVYVLWKERRLRSRIYFPLQILINRLLPDVLQ</sequence>
<keyword evidence="2" id="KW-1185">Reference proteome</keyword>
<comment type="caution">
    <text evidence="1">The sequence shown here is derived from an EMBL/GenBank/DDBJ whole genome shotgun (WGS) entry which is preliminary data.</text>
</comment>
<evidence type="ECO:0000313" key="2">
    <source>
        <dbReference type="Proteomes" id="UP001063166"/>
    </source>
</evidence>
<accession>A0A9P3PRF9</accession>
<gene>
    <name evidence="1" type="ORF">LshimejAT787_0705010</name>
</gene>
<dbReference type="AlphaFoldDB" id="A0A9P3PRF9"/>
<dbReference type="Proteomes" id="UP001063166">
    <property type="component" value="Unassembled WGS sequence"/>
</dbReference>
<reference evidence="1" key="1">
    <citation type="submission" date="2022-07" db="EMBL/GenBank/DDBJ databases">
        <title>The genome of Lyophyllum shimeji provides insight into the initial evolution of ectomycorrhizal fungal genome.</title>
        <authorList>
            <person name="Kobayashi Y."/>
            <person name="Shibata T."/>
            <person name="Hirakawa H."/>
            <person name="Shigenobu S."/>
            <person name="Nishiyama T."/>
            <person name="Yamada A."/>
            <person name="Hasebe M."/>
            <person name="Kawaguchi M."/>
        </authorList>
    </citation>
    <scope>NUCLEOTIDE SEQUENCE</scope>
    <source>
        <strain evidence="1">AT787</strain>
    </source>
</reference>
<name>A0A9P3PRF9_LYOSH</name>
<protein>
    <submittedName>
        <fullName evidence="1">Uncharacterized protein</fullName>
    </submittedName>
</protein>
<dbReference type="EMBL" id="BRPK01000007">
    <property type="protein sequence ID" value="GLB39991.1"/>
    <property type="molecule type" value="Genomic_DNA"/>
</dbReference>
<evidence type="ECO:0000313" key="1">
    <source>
        <dbReference type="EMBL" id="GLB39991.1"/>
    </source>
</evidence>